<dbReference type="EMBL" id="MT143836">
    <property type="protein sequence ID" value="QJA43497.1"/>
    <property type="molecule type" value="Genomic_DNA"/>
</dbReference>
<dbReference type="Pfam" id="PF01075">
    <property type="entry name" value="Glyco_transf_9"/>
    <property type="match status" value="1"/>
</dbReference>
<keyword evidence="1" id="KW-0328">Glycosyltransferase</keyword>
<name>A0A6H1Z7Z1_9ZZZZ</name>
<protein>
    <submittedName>
        <fullName evidence="3">Putative glycosyltransferase</fullName>
    </submittedName>
</protein>
<dbReference type="InterPro" id="IPR002201">
    <property type="entry name" value="Glyco_trans_9"/>
</dbReference>
<dbReference type="Gene3D" id="3.40.50.2000">
    <property type="entry name" value="Glycogen Phosphorylase B"/>
    <property type="match status" value="1"/>
</dbReference>
<dbReference type="PANTHER" id="PTHR30160:SF1">
    <property type="entry name" value="LIPOPOLYSACCHARIDE 1,2-N-ACETYLGLUCOSAMINETRANSFERASE-RELATED"/>
    <property type="match status" value="1"/>
</dbReference>
<dbReference type="PANTHER" id="PTHR30160">
    <property type="entry name" value="TETRAACYLDISACCHARIDE 4'-KINASE-RELATED"/>
    <property type="match status" value="1"/>
</dbReference>
<accession>A0A6H1Z7Z1</accession>
<gene>
    <name evidence="4" type="ORF">MM171A01067_0010</name>
    <name evidence="3" type="ORF">MM171B00822_0010</name>
</gene>
<evidence type="ECO:0000313" key="4">
    <source>
        <dbReference type="EMBL" id="QJA99400.1"/>
    </source>
</evidence>
<proteinExistence type="predicted"/>
<dbReference type="InterPro" id="IPR051199">
    <property type="entry name" value="LPS_LOS_Heptosyltrfase"/>
</dbReference>
<keyword evidence="2 3" id="KW-0808">Transferase</keyword>
<reference evidence="3" key="1">
    <citation type="submission" date="2020-03" db="EMBL/GenBank/DDBJ databases">
        <title>The deep terrestrial virosphere.</title>
        <authorList>
            <person name="Holmfeldt K."/>
            <person name="Nilsson E."/>
            <person name="Simone D."/>
            <person name="Lopez-Fernandez M."/>
            <person name="Wu X."/>
            <person name="de Brujin I."/>
            <person name="Lundin D."/>
            <person name="Andersson A."/>
            <person name="Bertilsson S."/>
            <person name="Dopson M."/>
        </authorList>
    </citation>
    <scope>NUCLEOTIDE SEQUENCE</scope>
    <source>
        <strain evidence="4">MM171A01067</strain>
        <strain evidence="3">MM171B00822</strain>
    </source>
</reference>
<sequence>MLAHLVHRPHWKDIAFIYFPYEFPIDLGKHLVRFLSPGFPASLITKDGVPIEYAIKLAAQKALLSKGGKFLVLFKAGMGDQLFEAAALLAAQGAYKDSTFSVQVEMEYLQIMQHVVGLPQPQVAYVGQAAKAFDHKVSNDTMYVSDPRPSMPGKPSLYGTFLGLDSVNKLSRIKVTKSDYNAESALLSTLNIDKAKISFAIHFHSRSGHGKNWDIKNVIELSNLLFDSYSCNIFALGVEKPIPPGQSKIIDLTGKTTWFQTCLIVSLVNLVICIDSGVLHIARSLGTPYVALWAGTTPKFILGAEDPDHDIVSKSPNMPRGSHQAPDDSNIFINKITPDMVMKKISKILNSQSSRGK</sequence>
<dbReference type="EMBL" id="MT143648">
    <property type="protein sequence ID" value="QJA99400.1"/>
    <property type="molecule type" value="Genomic_DNA"/>
</dbReference>
<dbReference type="GO" id="GO:0005829">
    <property type="term" value="C:cytosol"/>
    <property type="evidence" value="ECO:0007669"/>
    <property type="project" value="TreeGrafter"/>
</dbReference>
<dbReference type="SUPFAM" id="SSF53756">
    <property type="entry name" value="UDP-Glycosyltransferase/glycogen phosphorylase"/>
    <property type="match status" value="1"/>
</dbReference>
<evidence type="ECO:0000313" key="3">
    <source>
        <dbReference type="EMBL" id="QJA43497.1"/>
    </source>
</evidence>
<dbReference type="GO" id="GO:0009244">
    <property type="term" value="P:lipopolysaccharide core region biosynthetic process"/>
    <property type="evidence" value="ECO:0007669"/>
    <property type="project" value="TreeGrafter"/>
</dbReference>
<organism evidence="3">
    <name type="scientific">viral metagenome</name>
    <dbReference type="NCBI Taxonomy" id="1070528"/>
    <lineage>
        <taxon>unclassified sequences</taxon>
        <taxon>metagenomes</taxon>
        <taxon>organismal metagenomes</taxon>
    </lineage>
</organism>
<dbReference type="AlphaFoldDB" id="A0A6H1Z7Z1"/>
<evidence type="ECO:0000256" key="1">
    <source>
        <dbReference type="ARBA" id="ARBA00022676"/>
    </source>
</evidence>
<evidence type="ECO:0000256" key="2">
    <source>
        <dbReference type="ARBA" id="ARBA00022679"/>
    </source>
</evidence>
<dbReference type="GO" id="GO:0008713">
    <property type="term" value="F:ADP-heptose-lipopolysaccharide heptosyltransferase activity"/>
    <property type="evidence" value="ECO:0007669"/>
    <property type="project" value="TreeGrafter"/>
</dbReference>